<dbReference type="Proteomes" id="UP001497482">
    <property type="component" value="Chromosome 6"/>
</dbReference>
<accession>A0AAV2M8U4</accession>
<keyword evidence="3" id="KW-1185">Reference proteome</keyword>
<gene>
    <name evidence="2" type="ORF">KC01_LOCUS36491</name>
</gene>
<dbReference type="EMBL" id="OZ035828">
    <property type="protein sequence ID" value="CAL1609806.1"/>
    <property type="molecule type" value="Genomic_DNA"/>
</dbReference>
<dbReference type="AlphaFoldDB" id="A0AAV2M8U4"/>
<sequence length="64" mass="6973">MYPPKASPKTTEQTLQDPEHHYSPPLCTSESLPSFLPLSCSGGPAKPFAVRRSPLQPSALNRPK</sequence>
<evidence type="ECO:0000256" key="1">
    <source>
        <dbReference type="SAM" id="MobiDB-lite"/>
    </source>
</evidence>
<proteinExistence type="predicted"/>
<feature type="region of interest" description="Disordered" evidence="1">
    <location>
        <begin position="1"/>
        <end position="28"/>
    </location>
</feature>
<evidence type="ECO:0000313" key="2">
    <source>
        <dbReference type="EMBL" id="CAL1609806.1"/>
    </source>
</evidence>
<organism evidence="2 3">
    <name type="scientific">Knipowitschia caucasica</name>
    <name type="common">Caucasian dwarf goby</name>
    <name type="synonym">Pomatoschistus caucasicus</name>
    <dbReference type="NCBI Taxonomy" id="637954"/>
    <lineage>
        <taxon>Eukaryota</taxon>
        <taxon>Metazoa</taxon>
        <taxon>Chordata</taxon>
        <taxon>Craniata</taxon>
        <taxon>Vertebrata</taxon>
        <taxon>Euteleostomi</taxon>
        <taxon>Actinopterygii</taxon>
        <taxon>Neopterygii</taxon>
        <taxon>Teleostei</taxon>
        <taxon>Neoteleostei</taxon>
        <taxon>Acanthomorphata</taxon>
        <taxon>Gobiaria</taxon>
        <taxon>Gobiiformes</taxon>
        <taxon>Gobioidei</taxon>
        <taxon>Gobiidae</taxon>
        <taxon>Gobiinae</taxon>
        <taxon>Knipowitschia</taxon>
    </lineage>
</organism>
<reference evidence="2 3" key="1">
    <citation type="submission" date="2024-04" db="EMBL/GenBank/DDBJ databases">
        <authorList>
            <person name="Waldvogel A.-M."/>
            <person name="Schoenle A."/>
        </authorList>
    </citation>
    <scope>NUCLEOTIDE SEQUENCE [LARGE SCALE GENOMIC DNA]</scope>
</reference>
<protein>
    <submittedName>
        <fullName evidence="2">Uncharacterized protein</fullName>
    </submittedName>
</protein>
<evidence type="ECO:0000313" key="3">
    <source>
        <dbReference type="Proteomes" id="UP001497482"/>
    </source>
</evidence>
<name>A0AAV2M8U4_KNICA</name>